<dbReference type="RefSeq" id="WP_023659833.1">
    <property type="nucleotide sequence ID" value="NZ_CM002299.1"/>
</dbReference>
<evidence type="ECO:0000313" key="2">
    <source>
        <dbReference type="Proteomes" id="UP000019205"/>
    </source>
</evidence>
<dbReference type="HOGENOM" id="CLU_2301774_0_0_6"/>
<reference evidence="1 2" key="2">
    <citation type="journal article" date="2009" name="PLoS ONE">
        <title>The photosynthetic apparatus and its regulation in the aerobic gammaproteobacterium Congregibacter litoralis gen. nov., sp. nov.</title>
        <authorList>
            <person name="Spring S."/>
            <person name="Lunsdorf H."/>
            <person name="Fuchs B.M."/>
            <person name="Tindall B.J."/>
        </authorList>
    </citation>
    <scope>NUCLEOTIDE SEQUENCE [LARGE SCALE GENOMIC DNA]</scope>
    <source>
        <strain evidence="1">KT71</strain>
    </source>
</reference>
<gene>
    <name evidence="1" type="ORF">KT71_03452</name>
</gene>
<accession>A4A7K2</accession>
<proteinExistence type="predicted"/>
<name>A4A7K2_9GAMM</name>
<dbReference type="EMBL" id="AAOA02000002">
    <property type="protein sequence ID" value="EAQ98271.2"/>
    <property type="molecule type" value="Genomic_DNA"/>
</dbReference>
<reference evidence="1 2" key="1">
    <citation type="journal article" date="2007" name="Proc. Natl. Acad. Sci. U.S.A.">
        <title>Characterization of a marine gammaproteobacterium capable of aerobic anoxygenic photosynthesis.</title>
        <authorList>
            <person name="Fuchs B.M."/>
            <person name="Spring S."/>
            <person name="Teeling H."/>
            <person name="Quast C."/>
            <person name="Wulf J."/>
            <person name="Schattenhofer M."/>
            <person name="Yan S."/>
            <person name="Ferriera S."/>
            <person name="Johnson J."/>
            <person name="Glockner F.O."/>
            <person name="Amann R."/>
        </authorList>
    </citation>
    <scope>NUCLEOTIDE SEQUENCE [LARGE SCALE GENOMIC DNA]</scope>
    <source>
        <strain evidence="1">KT71</strain>
    </source>
</reference>
<dbReference type="AlphaFoldDB" id="A4A7K2"/>
<evidence type="ECO:0000313" key="1">
    <source>
        <dbReference type="EMBL" id="EAQ98271.2"/>
    </source>
</evidence>
<sequence length="103" mass="11259">MNKTIHTVIRQGLLVPLLLSPAVVLGDPVETLARAMDIHQQALAEEHGWAVTEPLMEEARAALEAGDPEQAQMLADRALLVAEQSLKQAQSEKTAWKTRVVGR</sequence>
<keyword evidence="2" id="KW-1185">Reference proteome</keyword>
<dbReference type="eggNOG" id="ENOG50348SF">
    <property type="taxonomic scope" value="Bacteria"/>
</dbReference>
<protein>
    <submittedName>
        <fullName evidence="1">SoxXA-binding protein SoxK</fullName>
    </submittedName>
</protein>
<dbReference type="Proteomes" id="UP000019205">
    <property type="component" value="Chromosome"/>
</dbReference>
<organism evidence="1 2">
    <name type="scientific">Congregibacter litoralis KT71</name>
    <dbReference type="NCBI Taxonomy" id="314285"/>
    <lineage>
        <taxon>Bacteria</taxon>
        <taxon>Pseudomonadati</taxon>
        <taxon>Pseudomonadota</taxon>
        <taxon>Gammaproteobacteria</taxon>
        <taxon>Cellvibrionales</taxon>
        <taxon>Halieaceae</taxon>
        <taxon>Congregibacter</taxon>
    </lineage>
</organism>
<dbReference type="STRING" id="314285.KT71_03452"/>
<dbReference type="OrthoDB" id="9926253at2"/>
<comment type="caution">
    <text evidence="1">The sequence shown here is derived from an EMBL/GenBank/DDBJ whole genome shotgun (WGS) entry which is preliminary data.</text>
</comment>